<proteinExistence type="predicted"/>
<keyword evidence="2" id="KW-1185">Reference proteome</keyword>
<dbReference type="Proteomes" id="UP000828390">
    <property type="component" value="Unassembled WGS sequence"/>
</dbReference>
<evidence type="ECO:0000313" key="2">
    <source>
        <dbReference type="Proteomes" id="UP000828390"/>
    </source>
</evidence>
<gene>
    <name evidence="1" type="ORF">DPMN_140573</name>
</gene>
<sequence length="205" mass="22866">MAGVHSVSPGRISHQPHVMTEKEQLSFLVSTVTKIKEGQDSMKALFEAKLDNLKSELITNINSKVQTLKLELTESISEETRRVNGVLTTIQLMQSRLDTLEQQRSTLQENVLPDQSTANHGNPLHDPNRSLTASVIQVTVNENLIQKAQELVNSLGEEVKSQVTVTDAIRLHSRFNDRPPILKFSVGSFDQKVLLLTPIKIHTTV</sequence>
<reference evidence="1" key="2">
    <citation type="submission" date="2020-11" db="EMBL/GenBank/DDBJ databases">
        <authorList>
            <person name="McCartney M.A."/>
            <person name="Auch B."/>
            <person name="Kono T."/>
            <person name="Mallez S."/>
            <person name="Becker A."/>
            <person name="Gohl D.M."/>
            <person name="Silverstein K.A.T."/>
            <person name="Koren S."/>
            <person name="Bechman K.B."/>
            <person name="Herman A."/>
            <person name="Abrahante J.E."/>
            <person name="Garbe J."/>
        </authorList>
    </citation>
    <scope>NUCLEOTIDE SEQUENCE</scope>
    <source>
        <strain evidence="1">Duluth1</strain>
        <tissue evidence="1">Whole animal</tissue>
    </source>
</reference>
<dbReference type="EMBL" id="JAIWYP010000006">
    <property type="protein sequence ID" value="KAH3812150.1"/>
    <property type="molecule type" value="Genomic_DNA"/>
</dbReference>
<reference evidence="1" key="1">
    <citation type="journal article" date="2019" name="bioRxiv">
        <title>The Genome of the Zebra Mussel, Dreissena polymorpha: A Resource for Invasive Species Research.</title>
        <authorList>
            <person name="McCartney M.A."/>
            <person name="Auch B."/>
            <person name="Kono T."/>
            <person name="Mallez S."/>
            <person name="Zhang Y."/>
            <person name="Obille A."/>
            <person name="Becker A."/>
            <person name="Abrahante J.E."/>
            <person name="Garbe J."/>
            <person name="Badalamenti J.P."/>
            <person name="Herman A."/>
            <person name="Mangelson H."/>
            <person name="Liachko I."/>
            <person name="Sullivan S."/>
            <person name="Sone E.D."/>
            <person name="Koren S."/>
            <person name="Silverstein K.A.T."/>
            <person name="Beckman K.B."/>
            <person name="Gohl D.M."/>
        </authorList>
    </citation>
    <scope>NUCLEOTIDE SEQUENCE</scope>
    <source>
        <strain evidence="1">Duluth1</strain>
        <tissue evidence="1">Whole animal</tissue>
    </source>
</reference>
<organism evidence="1 2">
    <name type="scientific">Dreissena polymorpha</name>
    <name type="common">Zebra mussel</name>
    <name type="synonym">Mytilus polymorpha</name>
    <dbReference type="NCBI Taxonomy" id="45954"/>
    <lineage>
        <taxon>Eukaryota</taxon>
        <taxon>Metazoa</taxon>
        <taxon>Spiralia</taxon>
        <taxon>Lophotrochozoa</taxon>
        <taxon>Mollusca</taxon>
        <taxon>Bivalvia</taxon>
        <taxon>Autobranchia</taxon>
        <taxon>Heteroconchia</taxon>
        <taxon>Euheterodonta</taxon>
        <taxon>Imparidentia</taxon>
        <taxon>Neoheterodontei</taxon>
        <taxon>Myida</taxon>
        <taxon>Dreissenoidea</taxon>
        <taxon>Dreissenidae</taxon>
        <taxon>Dreissena</taxon>
    </lineage>
</organism>
<comment type="caution">
    <text evidence="1">The sequence shown here is derived from an EMBL/GenBank/DDBJ whole genome shotgun (WGS) entry which is preliminary data.</text>
</comment>
<dbReference type="AlphaFoldDB" id="A0A9D4JHI5"/>
<protein>
    <submittedName>
        <fullName evidence="1">Uncharacterized protein</fullName>
    </submittedName>
</protein>
<evidence type="ECO:0000313" key="1">
    <source>
        <dbReference type="EMBL" id="KAH3812150.1"/>
    </source>
</evidence>
<accession>A0A9D4JHI5</accession>
<name>A0A9D4JHI5_DREPO</name>